<evidence type="ECO:0000313" key="7">
    <source>
        <dbReference type="EMBL" id="MFA1542882.1"/>
    </source>
</evidence>
<dbReference type="Pfam" id="PF01740">
    <property type="entry name" value="STAS"/>
    <property type="match status" value="1"/>
</dbReference>
<dbReference type="Proteomes" id="UP001569963">
    <property type="component" value="Unassembled WGS sequence"/>
</dbReference>
<accession>A0ABV4QI86</accession>
<dbReference type="Pfam" id="PF00916">
    <property type="entry name" value="Sulfate_transp"/>
    <property type="match status" value="1"/>
</dbReference>
<feature type="transmembrane region" description="Helical" evidence="5">
    <location>
        <begin position="76"/>
        <end position="97"/>
    </location>
</feature>
<dbReference type="InterPro" id="IPR011547">
    <property type="entry name" value="SLC26A/SulP_dom"/>
</dbReference>
<evidence type="ECO:0000256" key="3">
    <source>
        <dbReference type="ARBA" id="ARBA00022989"/>
    </source>
</evidence>
<feature type="transmembrane region" description="Helical" evidence="5">
    <location>
        <begin position="45"/>
        <end position="69"/>
    </location>
</feature>
<feature type="transmembrane region" description="Helical" evidence="5">
    <location>
        <begin position="251"/>
        <end position="271"/>
    </location>
</feature>
<proteinExistence type="predicted"/>
<feature type="transmembrane region" description="Helical" evidence="5">
    <location>
        <begin position="181"/>
        <end position="199"/>
    </location>
</feature>
<feature type="transmembrane region" description="Helical" evidence="5">
    <location>
        <begin position="353"/>
        <end position="371"/>
    </location>
</feature>
<dbReference type="InterPro" id="IPR036513">
    <property type="entry name" value="STAS_dom_sf"/>
</dbReference>
<organism evidence="7 8">
    <name type="scientific">Actinomadura monticuli</name>
    <dbReference type="NCBI Taxonomy" id="3097367"/>
    <lineage>
        <taxon>Bacteria</taxon>
        <taxon>Bacillati</taxon>
        <taxon>Actinomycetota</taxon>
        <taxon>Actinomycetes</taxon>
        <taxon>Streptosporangiales</taxon>
        <taxon>Thermomonosporaceae</taxon>
        <taxon>Actinomadura</taxon>
    </lineage>
</organism>
<dbReference type="SUPFAM" id="SSF52091">
    <property type="entry name" value="SpoIIaa-like"/>
    <property type="match status" value="1"/>
</dbReference>
<keyword evidence="3 5" id="KW-1133">Transmembrane helix</keyword>
<feature type="transmembrane region" description="Helical" evidence="5">
    <location>
        <begin position="383"/>
        <end position="412"/>
    </location>
</feature>
<evidence type="ECO:0000259" key="6">
    <source>
        <dbReference type="PROSITE" id="PS50801"/>
    </source>
</evidence>
<keyword evidence="4 5" id="KW-0472">Membrane</keyword>
<evidence type="ECO:0000313" key="8">
    <source>
        <dbReference type="Proteomes" id="UP001569963"/>
    </source>
</evidence>
<dbReference type="RefSeq" id="WP_371953355.1">
    <property type="nucleotide sequence ID" value="NZ_JAXCEI010000014.1"/>
</dbReference>
<feature type="transmembrane region" description="Helical" evidence="5">
    <location>
        <begin position="327"/>
        <end position="347"/>
    </location>
</feature>
<feature type="transmembrane region" description="Helical" evidence="5">
    <location>
        <begin position="206"/>
        <end position="223"/>
    </location>
</feature>
<evidence type="ECO:0000256" key="5">
    <source>
        <dbReference type="SAM" id="Phobius"/>
    </source>
</evidence>
<dbReference type="EMBL" id="JAXCEI010000014">
    <property type="protein sequence ID" value="MFA1542882.1"/>
    <property type="molecule type" value="Genomic_DNA"/>
</dbReference>
<keyword evidence="2 5" id="KW-0812">Transmembrane</keyword>
<reference evidence="7 8" key="1">
    <citation type="submission" date="2023-11" db="EMBL/GenBank/DDBJ databases">
        <title>Actinomadura monticuli sp. nov., isolated from volcanic ash.</title>
        <authorList>
            <person name="Lee S.D."/>
            <person name="Yang H."/>
            <person name="Kim I.S."/>
        </authorList>
    </citation>
    <scope>NUCLEOTIDE SEQUENCE [LARGE SCALE GENOMIC DNA]</scope>
    <source>
        <strain evidence="7 8">DLS-62</strain>
    </source>
</reference>
<gene>
    <name evidence="7" type="primary">sulP</name>
    <name evidence="7" type="ORF">SM611_28455</name>
</gene>
<dbReference type="Gene3D" id="3.30.750.24">
    <property type="entry name" value="STAS domain"/>
    <property type="match status" value="1"/>
</dbReference>
<dbReference type="PANTHER" id="PTHR11814">
    <property type="entry name" value="SULFATE TRANSPORTER"/>
    <property type="match status" value="1"/>
</dbReference>
<evidence type="ECO:0000256" key="1">
    <source>
        <dbReference type="ARBA" id="ARBA00004141"/>
    </source>
</evidence>
<feature type="transmembrane region" description="Helical" evidence="5">
    <location>
        <begin position="103"/>
        <end position="124"/>
    </location>
</feature>
<feature type="transmembrane region" description="Helical" evidence="5">
    <location>
        <begin position="21"/>
        <end position="39"/>
    </location>
</feature>
<comment type="caution">
    <text evidence="7">The sequence shown here is derived from an EMBL/GenBank/DDBJ whole genome shotgun (WGS) entry which is preliminary data.</text>
</comment>
<keyword evidence="8" id="KW-1185">Reference proteome</keyword>
<name>A0ABV4QI86_9ACTN</name>
<feature type="domain" description="STAS" evidence="6">
    <location>
        <begin position="439"/>
        <end position="554"/>
    </location>
</feature>
<evidence type="ECO:0000256" key="2">
    <source>
        <dbReference type="ARBA" id="ARBA00022692"/>
    </source>
</evidence>
<dbReference type="NCBIfam" id="TIGR00815">
    <property type="entry name" value="sulP"/>
    <property type="match status" value="1"/>
</dbReference>
<feature type="transmembrane region" description="Helical" evidence="5">
    <location>
        <begin position="136"/>
        <end position="154"/>
    </location>
</feature>
<sequence length="570" mass="59776">MGSRVFSRSFPQIRILRGYRRSWLAGDALAGITVAAYLVPQVMAYAGLAGLPPVAGLWAMAPAIVLYALLGSSRRLSVGPESTTALMTATVVGPLAAGDTGEYAALAAALAIVVGVLALVAWCLRLGFVNDLLSQPLLVGYMAGVAAVMIIGQLPGTTGVATHGDGALRELASFTASLDEAHLGTLLLTFTSLVFLFALNHRFPRAPGPLLVVLIATAAVMIFDLDRRGIGVVGDVPAGLPRPAVPDPADVTGLILPALGVLLVGYTDNVLTARAFTARGEREVDGNRELLALGASNIGAGFFHGFPVSSSGSRTALAAASGARTQVYSLFLLGLLVCVLLFLHPLLARFPSAALGAIVIYAATRLVDVDGFRRLAAFRRSELLLAVAALVGVLAFGILYGILVAVGLSVMVMTARVARPHDAILGRVPGMAGMHDVDDFPTARTIPGLVVYRYDSPLFFANAADFKRRALAAAEDGGDGVRWFVLNVEANVEVDYTGLKALEELRAELSGRGIVFALARVKQDLLDDLRAFGLADAIGADRLFPTLPTAVAAFEHWRREPPTPPSDDPS</sequence>
<comment type="subcellular location">
    <subcellularLocation>
        <location evidence="1">Membrane</location>
        <topology evidence="1">Multi-pass membrane protein</topology>
    </subcellularLocation>
</comment>
<dbReference type="CDD" id="cd07042">
    <property type="entry name" value="STAS_SulP_like_sulfate_transporter"/>
    <property type="match status" value="1"/>
</dbReference>
<dbReference type="PROSITE" id="PS50801">
    <property type="entry name" value="STAS"/>
    <property type="match status" value="1"/>
</dbReference>
<protein>
    <submittedName>
        <fullName evidence="7">Sulfate permease</fullName>
    </submittedName>
</protein>
<evidence type="ECO:0000256" key="4">
    <source>
        <dbReference type="ARBA" id="ARBA00023136"/>
    </source>
</evidence>
<dbReference type="InterPro" id="IPR002645">
    <property type="entry name" value="STAS_dom"/>
</dbReference>
<dbReference type="InterPro" id="IPR001902">
    <property type="entry name" value="SLC26A/SulP_fam"/>
</dbReference>